<feature type="transmembrane region" description="Helical" evidence="6">
    <location>
        <begin position="55"/>
        <end position="80"/>
    </location>
</feature>
<reference evidence="7 8" key="1">
    <citation type="journal article" date="2019" name="Int. J. Syst. Evol. Microbiol.">
        <title>The Global Catalogue of Microorganisms (GCM) 10K type strain sequencing project: providing services to taxonomists for standard genome sequencing and annotation.</title>
        <authorList>
            <consortium name="The Broad Institute Genomics Platform"/>
            <consortium name="The Broad Institute Genome Sequencing Center for Infectious Disease"/>
            <person name="Wu L."/>
            <person name="Ma J."/>
        </authorList>
    </citation>
    <scope>NUCLEOTIDE SEQUENCE [LARGE SCALE GENOMIC DNA]</scope>
    <source>
        <strain evidence="7 8">CGMCC 1.12543</strain>
    </source>
</reference>
<keyword evidence="8" id="KW-1185">Reference proteome</keyword>
<keyword evidence="4 6" id="KW-1133">Transmembrane helix</keyword>
<protein>
    <submittedName>
        <fullName evidence="7">Flippase</fullName>
    </submittedName>
</protein>
<dbReference type="AlphaFoldDB" id="A0ABD5RLG3"/>
<evidence type="ECO:0000313" key="8">
    <source>
        <dbReference type="Proteomes" id="UP001596099"/>
    </source>
</evidence>
<evidence type="ECO:0000256" key="1">
    <source>
        <dbReference type="ARBA" id="ARBA00004651"/>
    </source>
</evidence>
<dbReference type="CDD" id="cd13128">
    <property type="entry name" value="MATE_Wzx_like"/>
    <property type="match status" value="1"/>
</dbReference>
<feature type="transmembrane region" description="Helical" evidence="6">
    <location>
        <begin position="429"/>
        <end position="450"/>
    </location>
</feature>
<dbReference type="Proteomes" id="UP001596099">
    <property type="component" value="Unassembled WGS sequence"/>
</dbReference>
<dbReference type="PANTHER" id="PTHR30250">
    <property type="entry name" value="PST FAMILY PREDICTED COLANIC ACID TRANSPORTER"/>
    <property type="match status" value="1"/>
</dbReference>
<evidence type="ECO:0000256" key="3">
    <source>
        <dbReference type="ARBA" id="ARBA00022692"/>
    </source>
</evidence>
<dbReference type="RefSeq" id="WP_282594451.1">
    <property type="nucleotide sequence ID" value="NZ_JALLGW010000001.1"/>
</dbReference>
<evidence type="ECO:0000256" key="6">
    <source>
        <dbReference type="SAM" id="Phobius"/>
    </source>
</evidence>
<feature type="transmembrane region" description="Helical" evidence="6">
    <location>
        <begin position="196"/>
        <end position="214"/>
    </location>
</feature>
<accession>A0ABD5RLG3</accession>
<feature type="transmembrane region" description="Helical" evidence="6">
    <location>
        <begin position="311"/>
        <end position="330"/>
    </location>
</feature>
<sequence>MSEGSSSNQERNQAIRDVVKGASVVYAGLLAEVVIAFIAQVIAARYLTTGGFGGLTVGTSMVNICGLVASLGMASGLTRYLPRTDPPAKRALVRTAFVSSLPVAVVMGVGIALNAEFIASGIFGDPEVTPSIFVFGLTIPFATALNVAIGGIRGQKVSKYRVYVENFIRPIVRLSLVFAVVTVGLGQLGFATAYAVPYAVGALVAVFYLFRVLPGILEESTLQSGSTREMTRYSLPFIVSGAAGFMYRSIDVFIVLYFLDSQAVGTYGVAYAAARLIVMFSTAFNFLGAPVASELEAGENVRDMLSVHRSVLRLLVIATIPTLIPFVLFPEAFISAVYGSKYASGSLTLAVLALGFAVHNVLDAHTSLLQGLGRSREIAFNNILAASLNVGLNVWLIPEIGILGAALATIASYFLVDLLMVVEVRYYVGVFPFGLTVAKPGIIAVPLLVSAFLLRDFVPGRILWIVGFTAVFGLVYIVTVLVVLGIRPEEVMLIRSLEERYGIPLGPLDAVVRRFS</sequence>
<evidence type="ECO:0000256" key="5">
    <source>
        <dbReference type="ARBA" id="ARBA00023136"/>
    </source>
</evidence>
<evidence type="ECO:0000256" key="4">
    <source>
        <dbReference type="ARBA" id="ARBA00022989"/>
    </source>
</evidence>
<dbReference type="InterPro" id="IPR050833">
    <property type="entry name" value="Poly_Biosynth_Transport"/>
</dbReference>
<feature type="transmembrane region" description="Helical" evidence="6">
    <location>
        <begin position="271"/>
        <end position="291"/>
    </location>
</feature>
<evidence type="ECO:0000256" key="2">
    <source>
        <dbReference type="ARBA" id="ARBA00022475"/>
    </source>
</evidence>
<dbReference type="PANTHER" id="PTHR30250:SF27">
    <property type="entry name" value="POLYSACCHARIDE BIOSYNTHESIS PROTEIN"/>
    <property type="match status" value="1"/>
</dbReference>
<organism evidence="7 8">
    <name type="scientific">Halomarina salina</name>
    <dbReference type="NCBI Taxonomy" id="1872699"/>
    <lineage>
        <taxon>Archaea</taxon>
        <taxon>Methanobacteriati</taxon>
        <taxon>Methanobacteriota</taxon>
        <taxon>Stenosarchaea group</taxon>
        <taxon>Halobacteria</taxon>
        <taxon>Halobacteriales</taxon>
        <taxon>Natronomonadaceae</taxon>
        <taxon>Halomarina</taxon>
    </lineage>
</organism>
<keyword evidence="3 6" id="KW-0812">Transmembrane</keyword>
<feature type="transmembrane region" description="Helical" evidence="6">
    <location>
        <begin position="462"/>
        <end position="486"/>
    </location>
</feature>
<dbReference type="GO" id="GO:0005886">
    <property type="term" value="C:plasma membrane"/>
    <property type="evidence" value="ECO:0007669"/>
    <property type="project" value="UniProtKB-SubCell"/>
</dbReference>
<dbReference type="InterPro" id="IPR002797">
    <property type="entry name" value="Polysacc_synth"/>
</dbReference>
<keyword evidence="5 6" id="KW-0472">Membrane</keyword>
<feature type="transmembrane region" description="Helical" evidence="6">
    <location>
        <begin position="171"/>
        <end position="190"/>
    </location>
</feature>
<dbReference type="EMBL" id="JBHSQH010000001">
    <property type="protein sequence ID" value="MFC5971145.1"/>
    <property type="molecule type" value="Genomic_DNA"/>
</dbReference>
<dbReference type="Pfam" id="PF01943">
    <property type="entry name" value="Polysacc_synt"/>
    <property type="match status" value="1"/>
</dbReference>
<feature type="transmembrane region" description="Helical" evidence="6">
    <location>
        <begin position="132"/>
        <end position="150"/>
    </location>
</feature>
<keyword evidence="2" id="KW-1003">Cell membrane</keyword>
<feature type="transmembrane region" description="Helical" evidence="6">
    <location>
        <begin position="21"/>
        <end position="43"/>
    </location>
</feature>
<feature type="transmembrane region" description="Helical" evidence="6">
    <location>
        <begin position="402"/>
        <end position="422"/>
    </location>
</feature>
<feature type="transmembrane region" description="Helical" evidence="6">
    <location>
        <begin position="92"/>
        <end position="112"/>
    </location>
</feature>
<name>A0ABD5RLG3_9EURY</name>
<comment type="subcellular location">
    <subcellularLocation>
        <location evidence="1">Cell membrane</location>
        <topology evidence="1">Multi-pass membrane protein</topology>
    </subcellularLocation>
</comment>
<proteinExistence type="predicted"/>
<feature type="transmembrane region" description="Helical" evidence="6">
    <location>
        <begin position="235"/>
        <end position="259"/>
    </location>
</feature>
<gene>
    <name evidence="7" type="ORF">ACFPYI_07345</name>
</gene>
<comment type="caution">
    <text evidence="7">The sequence shown here is derived from an EMBL/GenBank/DDBJ whole genome shotgun (WGS) entry which is preliminary data.</text>
</comment>
<evidence type="ECO:0000313" key="7">
    <source>
        <dbReference type="EMBL" id="MFC5971145.1"/>
    </source>
</evidence>